<dbReference type="EMBL" id="JAWDJW010001211">
    <property type="protein sequence ID" value="KAK3079341.1"/>
    <property type="molecule type" value="Genomic_DNA"/>
</dbReference>
<proteinExistence type="predicted"/>
<comment type="caution">
    <text evidence="1">The sequence shown here is derived from an EMBL/GenBank/DDBJ whole genome shotgun (WGS) entry which is preliminary data.</text>
</comment>
<gene>
    <name evidence="1" type="ORF">LTS18_005111</name>
</gene>
<evidence type="ECO:0000313" key="2">
    <source>
        <dbReference type="Proteomes" id="UP001186974"/>
    </source>
</evidence>
<accession>A0ACC3DRT2</accession>
<organism evidence="1 2">
    <name type="scientific">Coniosporium uncinatum</name>
    <dbReference type="NCBI Taxonomy" id="93489"/>
    <lineage>
        <taxon>Eukaryota</taxon>
        <taxon>Fungi</taxon>
        <taxon>Dikarya</taxon>
        <taxon>Ascomycota</taxon>
        <taxon>Pezizomycotina</taxon>
        <taxon>Dothideomycetes</taxon>
        <taxon>Dothideomycetes incertae sedis</taxon>
        <taxon>Coniosporium</taxon>
    </lineage>
</organism>
<name>A0ACC3DRT2_9PEZI</name>
<protein>
    <submittedName>
        <fullName evidence="1">Uncharacterized protein</fullName>
    </submittedName>
</protein>
<evidence type="ECO:0000313" key="1">
    <source>
        <dbReference type="EMBL" id="KAK3079341.1"/>
    </source>
</evidence>
<reference evidence="1" key="1">
    <citation type="submission" date="2024-09" db="EMBL/GenBank/DDBJ databases">
        <title>Black Yeasts Isolated from many extreme environments.</title>
        <authorList>
            <person name="Coleine C."/>
            <person name="Stajich J.E."/>
            <person name="Selbmann L."/>
        </authorList>
    </citation>
    <scope>NUCLEOTIDE SEQUENCE</scope>
    <source>
        <strain evidence="1">CCFEE 5737</strain>
    </source>
</reference>
<keyword evidence="2" id="KW-1185">Reference proteome</keyword>
<sequence length="172" mass="19891">MSKYGDLKIRGSNEALYLQTEAKKTEKDKRAITEAQQTKRKGSKSNQRLHLLRGGDSHAGLKSDNLKRYMAAIRVPHIDMRINKTEWGVNCASCLADTTRLPTGETPNRRRLYTEQGFAEHFRTCPQTNVRLDSIRAHPWPVVANLALQDYQMQMMLLEQQNVKRRHMARQE</sequence>
<dbReference type="Proteomes" id="UP001186974">
    <property type="component" value="Unassembled WGS sequence"/>
</dbReference>